<accession>A0ACC3CHR2</accession>
<keyword evidence="2" id="KW-1185">Reference proteome</keyword>
<evidence type="ECO:0000313" key="2">
    <source>
        <dbReference type="Proteomes" id="UP000798662"/>
    </source>
</evidence>
<dbReference type="EMBL" id="CM020620">
    <property type="protein sequence ID" value="KAK1869316.1"/>
    <property type="molecule type" value="Genomic_DNA"/>
</dbReference>
<name>A0ACC3CHR2_PYRYE</name>
<reference evidence="1" key="1">
    <citation type="submission" date="2019-11" db="EMBL/GenBank/DDBJ databases">
        <title>Nori genome reveals adaptations in red seaweeds to the harsh intertidal environment.</title>
        <authorList>
            <person name="Wang D."/>
            <person name="Mao Y."/>
        </authorList>
    </citation>
    <scope>NUCLEOTIDE SEQUENCE</scope>
    <source>
        <tissue evidence="1">Gametophyte</tissue>
    </source>
</reference>
<gene>
    <name evidence="1" type="ORF">I4F81_011794</name>
</gene>
<sequence length="332" mass="35414">MPAGTVLPKGLSGETLRVCRKVCDKKGVFATGPPGSGKTFLLRKIIRALRDAGLTVAVCGTSGVAANMVGGITAHSWAGFIHGHADVSLPLDHVVHEVIPRAAKGRMRDAMVLVIDEIGTMSAEFLERLDEVLRSSRTCSTPFGGVVVIFAGDFLQLAPPVGSFAFCSHVWREVFGNRATELSTTWRHVNDAVLLCLLLRLRVGAQTDDDLALLASRRTDALPASAVWLTTHTALATAKSDTELDKLEGQAVTFSAVDVIIAPYISMAQASELLDDGTDIVRRPILRVGAVVAVHSNYFLSRGIPAGSRGVVERFLSAGPAQIPVFTFVSFQ</sequence>
<protein>
    <submittedName>
        <fullName evidence="1">Uncharacterized protein</fullName>
    </submittedName>
</protein>
<dbReference type="Proteomes" id="UP000798662">
    <property type="component" value="Chromosome 3"/>
</dbReference>
<evidence type="ECO:0000313" key="1">
    <source>
        <dbReference type="EMBL" id="KAK1869316.1"/>
    </source>
</evidence>
<organism evidence="1 2">
    <name type="scientific">Pyropia yezoensis</name>
    <name type="common">Susabi-nori</name>
    <name type="synonym">Porphyra yezoensis</name>
    <dbReference type="NCBI Taxonomy" id="2788"/>
    <lineage>
        <taxon>Eukaryota</taxon>
        <taxon>Rhodophyta</taxon>
        <taxon>Bangiophyceae</taxon>
        <taxon>Bangiales</taxon>
        <taxon>Bangiaceae</taxon>
        <taxon>Pyropia</taxon>
    </lineage>
</organism>
<proteinExistence type="predicted"/>
<comment type="caution">
    <text evidence="1">The sequence shown here is derived from an EMBL/GenBank/DDBJ whole genome shotgun (WGS) entry which is preliminary data.</text>
</comment>